<comment type="caution">
    <text evidence="2">The sequence shown here is derived from an EMBL/GenBank/DDBJ whole genome shotgun (WGS) entry which is preliminary data.</text>
</comment>
<feature type="transmembrane region" description="Helical" evidence="1">
    <location>
        <begin position="22"/>
        <end position="44"/>
    </location>
</feature>
<reference evidence="2" key="1">
    <citation type="submission" date="2021-10" db="EMBL/GenBank/DDBJ databases">
        <authorList>
            <person name="Mesa V."/>
        </authorList>
    </citation>
    <scope>NUCLEOTIDE SEQUENCE</scope>
    <source>
        <strain evidence="2">CC3_PB</strain>
    </source>
</reference>
<dbReference type="Proteomes" id="UP000789738">
    <property type="component" value="Unassembled WGS sequence"/>
</dbReference>
<feature type="transmembrane region" description="Helical" evidence="1">
    <location>
        <begin position="192"/>
        <end position="210"/>
    </location>
</feature>
<gene>
    <name evidence="2" type="ORF">CNEO_41582</name>
</gene>
<evidence type="ECO:0000256" key="1">
    <source>
        <dbReference type="SAM" id="Phobius"/>
    </source>
</evidence>
<evidence type="ECO:0000313" key="3">
    <source>
        <dbReference type="Proteomes" id="UP000789738"/>
    </source>
</evidence>
<organism evidence="2 3">
    <name type="scientific">Clostridium neonatale</name>
    <dbReference type="NCBI Taxonomy" id="137838"/>
    <lineage>
        <taxon>Bacteria</taxon>
        <taxon>Bacillati</taxon>
        <taxon>Bacillota</taxon>
        <taxon>Clostridia</taxon>
        <taxon>Eubacteriales</taxon>
        <taxon>Clostridiaceae</taxon>
        <taxon>Clostridium</taxon>
    </lineage>
</organism>
<evidence type="ECO:0008006" key="4">
    <source>
        <dbReference type="Google" id="ProtNLM"/>
    </source>
</evidence>
<proteinExistence type="predicted"/>
<keyword evidence="1" id="KW-0812">Transmembrane</keyword>
<sequence>MRDMGDIKEKLENYSIRMRNKIIFRIIIIFFAIFMIISIFQGVILSNNLTDMYNGPYEINSKVLAMQVKLREVNMYMYRATVDIAVKNIENANIASEELKKYSEEVQKLCKKDDVSQLKLINNFLLEIEKSENERQRVINFIEKDNSNSALQIMKTTYPQYIDSANDILSEISRKSQEDAVEFINISNKSKYIIFASEIIFGIIILMIMIKIINILNDITNDGINNVMKLCNRLKNGNLQADYSNILKDEIGIMTNELNKSIDLIGSYIKDETRILSLLANGDLNVNVNEEIEYRGDFLR</sequence>
<keyword evidence="1" id="KW-0472">Membrane</keyword>
<accession>A0AA86JN01</accession>
<protein>
    <recommendedName>
        <fullName evidence="4">HAMP domain-containing protein</fullName>
    </recommendedName>
</protein>
<keyword evidence="1" id="KW-1133">Transmembrane helix</keyword>
<dbReference type="AlphaFoldDB" id="A0AA86JN01"/>
<dbReference type="EMBL" id="CAKJVE010000004">
    <property type="protein sequence ID" value="CAG9705035.1"/>
    <property type="molecule type" value="Genomic_DNA"/>
</dbReference>
<evidence type="ECO:0000313" key="2">
    <source>
        <dbReference type="EMBL" id="CAG9705035.1"/>
    </source>
</evidence>
<name>A0AA86JN01_9CLOT</name>